<evidence type="ECO:0000313" key="4">
    <source>
        <dbReference type="Proteomes" id="UP001501319"/>
    </source>
</evidence>
<feature type="compositionally biased region" description="Pro residues" evidence="1">
    <location>
        <begin position="177"/>
        <end position="187"/>
    </location>
</feature>
<evidence type="ECO:0000313" key="3">
    <source>
        <dbReference type="EMBL" id="GAA1617982.1"/>
    </source>
</evidence>
<feature type="compositionally biased region" description="Pro residues" evidence="1">
    <location>
        <begin position="157"/>
        <end position="169"/>
    </location>
</feature>
<evidence type="ECO:0000256" key="1">
    <source>
        <dbReference type="SAM" id="MobiDB-lite"/>
    </source>
</evidence>
<protein>
    <recommendedName>
        <fullName evidence="5">Copper chaperone PCu(A)C</fullName>
    </recommendedName>
</protein>
<gene>
    <name evidence="3" type="ORF">GCM10009744_00690</name>
</gene>
<dbReference type="Gene3D" id="2.60.40.1890">
    <property type="entry name" value="PCu(A)C copper chaperone"/>
    <property type="match status" value="1"/>
</dbReference>
<feature type="signal peptide" evidence="2">
    <location>
        <begin position="1"/>
        <end position="27"/>
    </location>
</feature>
<organism evidence="3 4">
    <name type="scientific">Kribbella alba</name>
    <dbReference type="NCBI Taxonomy" id="190197"/>
    <lineage>
        <taxon>Bacteria</taxon>
        <taxon>Bacillati</taxon>
        <taxon>Actinomycetota</taxon>
        <taxon>Actinomycetes</taxon>
        <taxon>Propionibacteriales</taxon>
        <taxon>Kribbellaceae</taxon>
        <taxon>Kribbella</taxon>
    </lineage>
</organism>
<evidence type="ECO:0008006" key="5">
    <source>
        <dbReference type="Google" id="ProtNLM"/>
    </source>
</evidence>
<reference evidence="3 4" key="1">
    <citation type="journal article" date="2019" name="Int. J. Syst. Evol. Microbiol.">
        <title>The Global Catalogue of Microorganisms (GCM) 10K type strain sequencing project: providing services to taxonomists for standard genome sequencing and annotation.</title>
        <authorList>
            <consortium name="The Broad Institute Genomics Platform"/>
            <consortium name="The Broad Institute Genome Sequencing Center for Infectious Disease"/>
            <person name="Wu L."/>
            <person name="Ma J."/>
        </authorList>
    </citation>
    <scope>NUCLEOTIDE SEQUENCE [LARGE SCALE GENOMIC DNA]</scope>
    <source>
        <strain evidence="3 4">JCM 14306</strain>
    </source>
</reference>
<dbReference type="InterPro" id="IPR036182">
    <property type="entry name" value="PCuAC_sf"/>
</dbReference>
<feature type="region of interest" description="Disordered" evidence="1">
    <location>
        <begin position="153"/>
        <end position="187"/>
    </location>
</feature>
<keyword evidence="4" id="KW-1185">Reference proteome</keyword>
<proteinExistence type="predicted"/>
<keyword evidence="2" id="KW-0732">Signal</keyword>
<dbReference type="SUPFAM" id="SSF110087">
    <property type="entry name" value="DR1885-like metal-binding protein"/>
    <property type="match status" value="1"/>
</dbReference>
<dbReference type="RefSeq" id="WP_344107269.1">
    <property type="nucleotide sequence ID" value="NZ_BAAANE010000001.1"/>
</dbReference>
<feature type="chain" id="PRO_5047437944" description="Copper chaperone PCu(A)C" evidence="2">
    <location>
        <begin position="28"/>
        <end position="187"/>
    </location>
</feature>
<sequence>MRIPSRRMLRWVPVLASVGMLTACSTADPFQDLPAGGVDATSGALVIDDIWIEGPQGLNAGADAPVRLVIVNESPTTGDTLVGVSSPAVQRTVMLRGGHAVTQIVLGPNSQTDLEWSTGIELQGLRASLIPGQQIPITLTFANAAPVTVQAAAGPLAAPPSPPVSPSTPVPSATPATPVPSQPTPAT</sequence>
<dbReference type="PROSITE" id="PS51257">
    <property type="entry name" value="PROKAR_LIPOPROTEIN"/>
    <property type="match status" value="1"/>
</dbReference>
<dbReference type="InterPro" id="IPR007410">
    <property type="entry name" value="LpqE-like"/>
</dbReference>
<evidence type="ECO:0000256" key="2">
    <source>
        <dbReference type="SAM" id="SignalP"/>
    </source>
</evidence>
<dbReference type="EMBL" id="BAAANE010000001">
    <property type="protein sequence ID" value="GAA1617982.1"/>
    <property type="molecule type" value="Genomic_DNA"/>
</dbReference>
<accession>A0ABN2EU66</accession>
<dbReference type="Pfam" id="PF04314">
    <property type="entry name" value="PCuAC"/>
    <property type="match status" value="1"/>
</dbReference>
<dbReference type="Proteomes" id="UP001501319">
    <property type="component" value="Unassembled WGS sequence"/>
</dbReference>
<name>A0ABN2EU66_9ACTN</name>
<comment type="caution">
    <text evidence="3">The sequence shown here is derived from an EMBL/GenBank/DDBJ whole genome shotgun (WGS) entry which is preliminary data.</text>
</comment>